<dbReference type="AlphaFoldDB" id="A0A8T0HTQ2"/>
<feature type="compositionally biased region" description="Pro residues" evidence="1">
    <location>
        <begin position="13"/>
        <end position="22"/>
    </location>
</feature>
<proteinExistence type="predicted"/>
<keyword evidence="3" id="KW-1185">Reference proteome</keyword>
<accession>A0A8T0HTQ2</accession>
<comment type="caution">
    <text evidence="2">The sequence shown here is derived from an EMBL/GenBank/DDBJ whole genome shotgun (WGS) entry which is preliminary data.</text>
</comment>
<gene>
    <name evidence="2" type="ORF">KC19_VG245500</name>
</gene>
<feature type="region of interest" description="Disordered" evidence="1">
    <location>
        <begin position="1"/>
        <end position="22"/>
    </location>
</feature>
<dbReference type="EMBL" id="CM026426">
    <property type="protein sequence ID" value="KAG0574226.1"/>
    <property type="molecule type" value="Genomic_DNA"/>
</dbReference>
<protein>
    <submittedName>
        <fullName evidence="2">Uncharacterized protein</fullName>
    </submittedName>
</protein>
<evidence type="ECO:0000256" key="1">
    <source>
        <dbReference type="SAM" id="MobiDB-lite"/>
    </source>
</evidence>
<organism evidence="2 3">
    <name type="scientific">Ceratodon purpureus</name>
    <name type="common">Fire moss</name>
    <name type="synonym">Dicranum purpureum</name>
    <dbReference type="NCBI Taxonomy" id="3225"/>
    <lineage>
        <taxon>Eukaryota</taxon>
        <taxon>Viridiplantae</taxon>
        <taxon>Streptophyta</taxon>
        <taxon>Embryophyta</taxon>
        <taxon>Bryophyta</taxon>
        <taxon>Bryophytina</taxon>
        <taxon>Bryopsida</taxon>
        <taxon>Dicranidae</taxon>
        <taxon>Pseudoditrichales</taxon>
        <taxon>Ditrichaceae</taxon>
        <taxon>Ceratodon</taxon>
    </lineage>
</organism>
<feature type="region of interest" description="Disordered" evidence="1">
    <location>
        <begin position="156"/>
        <end position="176"/>
    </location>
</feature>
<evidence type="ECO:0000313" key="3">
    <source>
        <dbReference type="Proteomes" id="UP000822688"/>
    </source>
</evidence>
<evidence type="ECO:0000313" key="2">
    <source>
        <dbReference type="EMBL" id="KAG0574226.1"/>
    </source>
</evidence>
<dbReference type="Proteomes" id="UP000822688">
    <property type="component" value="Chromosome V"/>
</dbReference>
<name>A0A8T0HTQ2_CERPU</name>
<reference evidence="2" key="1">
    <citation type="submission" date="2020-06" db="EMBL/GenBank/DDBJ databases">
        <title>WGS assembly of Ceratodon purpureus strain R40.</title>
        <authorList>
            <person name="Carey S.B."/>
            <person name="Jenkins J."/>
            <person name="Shu S."/>
            <person name="Lovell J.T."/>
            <person name="Sreedasyam A."/>
            <person name="Maumus F."/>
            <person name="Tiley G.P."/>
            <person name="Fernandez-Pozo N."/>
            <person name="Barry K."/>
            <person name="Chen C."/>
            <person name="Wang M."/>
            <person name="Lipzen A."/>
            <person name="Daum C."/>
            <person name="Saski C.A."/>
            <person name="Payton A.C."/>
            <person name="Mcbreen J.C."/>
            <person name="Conrad R.E."/>
            <person name="Kollar L.M."/>
            <person name="Olsson S."/>
            <person name="Huttunen S."/>
            <person name="Landis J.B."/>
            <person name="Wickett N.J."/>
            <person name="Johnson M.G."/>
            <person name="Rensing S.A."/>
            <person name="Grimwood J."/>
            <person name="Schmutz J."/>
            <person name="Mcdaniel S.F."/>
        </authorList>
    </citation>
    <scope>NUCLEOTIDE SEQUENCE</scope>
    <source>
        <strain evidence="2">R40</strain>
    </source>
</reference>
<sequence length="316" mass="34636">MYNPVNEGTVPYTTPPTHLPPEMMPRTSLPDTSAEHIIRSETMVTGMQNPRSSPSVVECDAASEPPPTVQRCASVARIHLNELSTPSWASGETVPVTPSRLLQNFTNKMPIGTAVSTDVFASMGTTSDEKSPRLSPFTRPRSSVCLDALTECPSTSSQQCPNTNTVTDPAPNGETTRGMSIVAKKTTKIRPPRMRFELTLSPRMTSHALAANSLCYILHPTCGKTIVAEGRARGSWKCPSGKYGVLCAEGQQMVQVHKIIVPNLPLMHIEERHNLKTLDQALVKPLGSNVYVKWDTRLLWRRNKIPRAPPSASEKM</sequence>